<organism evidence="2 3">
    <name type="scientific">Cinchona calisaya</name>
    <dbReference type="NCBI Taxonomy" id="153742"/>
    <lineage>
        <taxon>Eukaryota</taxon>
        <taxon>Viridiplantae</taxon>
        <taxon>Streptophyta</taxon>
        <taxon>Embryophyta</taxon>
        <taxon>Tracheophyta</taxon>
        <taxon>Spermatophyta</taxon>
        <taxon>Magnoliopsida</taxon>
        <taxon>eudicotyledons</taxon>
        <taxon>Gunneridae</taxon>
        <taxon>Pentapetalae</taxon>
        <taxon>asterids</taxon>
        <taxon>lamiids</taxon>
        <taxon>Gentianales</taxon>
        <taxon>Rubiaceae</taxon>
        <taxon>Cinchonoideae</taxon>
        <taxon>Cinchoneae</taxon>
        <taxon>Cinchona</taxon>
    </lineage>
</organism>
<name>A0ABD2YVT1_9GENT</name>
<accession>A0ABD2YVT1</accession>
<feature type="region of interest" description="Disordered" evidence="1">
    <location>
        <begin position="1"/>
        <end position="42"/>
    </location>
</feature>
<comment type="caution">
    <text evidence="2">The sequence shown here is derived from an EMBL/GenBank/DDBJ whole genome shotgun (WGS) entry which is preliminary data.</text>
</comment>
<evidence type="ECO:0000313" key="2">
    <source>
        <dbReference type="EMBL" id="KAL3510322.1"/>
    </source>
</evidence>
<evidence type="ECO:0000313" key="3">
    <source>
        <dbReference type="Proteomes" id="UP001630127"/>
    </source>
</evidence>
<reference evidence="2 3" key="1">
    <citation type="submission" date="2024-11" db="EMBL/GenBank/DDBJ databases">
        <title>A near-complete genome assembly of Cinchona calisaya.</title>
        <authorList>
            <person name="Lian D.C."/>
            <person name="Zhao X.W."/>
            <person name="Wei L."/>
        </authorList>
    </citation>
    <scope>NUCLEOTIDE SEQUENCE [LARGE SCALE GENOMIC DNA]</scope>
    <source>
        <tissue evidence="2">Nenye</tissue>
    </source>
</reference>
<dbReference type="EMBL" id="JBJUIK010000012">
    <property type="protein sequence ID" value="KAL3510322.1"/>
    <property type="molecule type" value="Genomic_DNA"/>
</dbReference>
<sequence length="176" mass="20230">MKVEDDESNKIENGAKEKEDISKSKDDTEELSKALDQQGKFEEHSVFTGKQVSVPFPQRLKEDEKMKKFRKFLEIFKKIEINLSFIEVIENMPSYAKVMKQILSSKRRLMGDKILCLNEWCSSIVQRNFPLKLKDPGLFSIPCEIGGVTFHRVLCNLGASINLMPHSTFKKLSKEG</sequence>
<dbReference type="InterPro" id="IPR021109">
    <property type="entry name" value="Peptidase_aspartic_dom_sf"/>
</dbReference>
<dbReference type="Gene3D" id="2.40.70.10">
    <property type="entry name" value="Acid Proteases"/>
    <property type="match status" value="1"/>
</dbReference>
<dbReference type="Proteomes" id="UP001630127">
    <property type="component" value="Unassembled WGS sequence"/>
</dbReference>
<proteinExistence type="predicted"/>
<gene>
    <name evidence="2" type="ORF">ACH5RR_029723</name>
</gene>
<dbReference type="PANTHER" id="PTHR33067">
    <property type="entry name" value="RNA-DIRECTED DNA POLYMERASE-RELATED"/>
    <property type="match status" value="1"/>
</dbReference>
<protein>
    <submittedName>
        <fullName evidence="2">Uncharacterized protein</fullName>
    </submittedName>
</protein>
<dbReference type="AlphaFoldDB" id="A0ABD2YVT1"/>
<keyword evidence="3" id="KW-1185">Reference proteome</keyword>
<dbReference type="PANTHER" id="PTHR33067:SF9">
    <property type="entry name" value="RNA-DIRECTED DNA POLYMERASE"/>
    <property type="match status" value="1"/>
</dbReference>
<evidence type="ECO:0000256" key="1">
    <source>
        <dbReference type="SAM" id="MobiDB-lite"/>
    </source>
</evidence>